<keyword evidence="2" id="KW-1185">Reference proteome</keyword>
<protein>
    <submittedName>
        <fullName evidence="1">Uncharacterized protein</fullName>
    </submittedName>
</protein>
<evidence type="ECO:0000313" key="2">
    <source>
        <dbReference type="Proteomes" id="UP000032305"/>
    </source>
</evidence>
<accession>A0A0A1W533</accession>
<evidence type="ECO:0000313" key="1">
    <source>
        <dbReference type="EMBL" id="GAM00550.1"/>
    </source>
</evidence>
<dbReference type="AlphaFoldDB" id="A0A0A1W533"/>
<dbReference type="Proteomes" id="UP000032305">
    <property type="component" value="Unassembled WGS sequence"/>
</dbReference>
<reference evidence="1 2" key="1">
    <citation type="submission" date="2014-11" db="EMBL/GenBank/DDBJ databases">
        <title>Whole genome shotgun sequence of Sphingomonas parapaucimobilis NBRC 15100.</title>
        <authorList>
            <person name="Katano-Makiyama Y."/>
            <person name="Hosoyama A."/>
            <person name="Hashimoto M."/>
            <person name="Hosoyama Y."/>
            <person name="Noguchi M."/>
            <person name="Numata M."/>
            <person name="Tsuchikane K."/>
            <person name="Hirakata S."/>
            <person name="Uohara A."/>
            <person name="Shimodaira J."/>
            <person name="Ohji S."/>
            <person name="Ichikawa N."/>
            <person name="Kimura A."/>
            <person name="Yamazoe A."/>
            <person name="Fujita N."/>
        </authorList>
    </citation>
    <scope>NUCLEOTIDE SEQUENCE [LARGE SCALE GENOMIC DNA]</scope>
    <source>
        <strain evidence="1 2">NBRC 15100</strain>
    </source>
</reference>
<name>A0A0A1W533_9SPHN</name>
<gene>
    <name evidence="1" type="ORF">SP5_034_01250</name>
</gene>
<dbReference type="EMBL" id="BBPI01000034">
    <property type="protein sequence ID" value="GAM00550.1"/>
    <property type="molecule type" value="Genomic_DNA"/>
</dbReference>
<proteinExistence type="predicted"/>
<sequence>MALDLDALKRVADAGLPLDNVPVSRRWLAQVWHELATLRGDQPVKLDYDHYAADRFTIPVPCGGSGAVKA</sequence>
<organism evidence="1 2">
    <name type="scientific">Sphingomonas parapaucimobilis NBRC 15100</name>
    <dbReference type="NCBI Taxonomy" id="1219049"/>
    <lineage>
        <taxon>Bacteria</taxon>
        <taxon>Pseudomonadati</taxon>
        <taxon>Pseudomonadota</taxon>
        <taxon>Alphaproteobacteria</taxon>
        <taxon>Sphingomonadales</taxon>
        <taxon>Sphingomonadaceae</taxon>
        <taxon>Sphingomonas</taxon>
    </lineage>
</organism>
<dbReference type="RefSeq" id="WP_042485592.1">
    <property type="nucleotide sequence ID" value="NZ_BBPI01000034.1"/>
</dbReference>
<comment type="caution">
    <text evidence="1">The sequence shown here is derived from an EMBL/GenBank/DDBJ whole genome shotgun (WGS) entry which is preliminary data.</text>
</comment>